<comment type="caution">
    <text evidence="1">The sequence shown here is derived from an EMBL/GenBank/DDBJ whole genome shotgun (WGS) entry which is preliminary data.</text>
</comment>
<evidence type="ECO:0000313" key="2">
    <source>
        <dbReference type="Proteomes" id="UP000061348"/>
    </source>
</evidence>
<proteinExistence type="predicted"/>
<dbReference type="Proteomes" id="UP000061348">
    <property type="component" value="Unassembled WGS sequence"/>
</dbReference>
<dbReference type="EMBL" id="LCYA01000052">
    <property type="protein sequence ID" value="KWV88979.1"/>
    <property type="molecule type" value="Genomic_DNA"/>
</dbReference>
<dbReference type="AlphaFoldDB" id="A0A125QIX2"/>
<evidence type="ECO:0000313" key="1">
    <source>
        <dbReference type="EMBL" id="KWV88979.1"/>
    </source>
</evidence>
<accession>A0A125QIX2</accession>
<organism evidence="1 2">
    <name type="scientific">Pseudomonas fluorescens</name>
    <dbReference type="NCBI Taxonomy" id="294"/>
    <lineage>
        <taxon>Bacteria</taxon>
        <taxon>Pseudomonadati</taxon>
        <taxon>Pseudomonadota</taxon>
        <taxon>Gammaproteobacteria</taxon>
        <taxon>Pseudomonadales</taxon>
        <taxon>Pseudomonadaceae</taxon>
        <taxon>Pseudomonas</taxon>
    </lineage>
</organism>
<dbReference type="PATRIC" id="fig|294.194.peg.2090"/>
<reference evidence="1 2" key="1">
    <citation type="submission" date="2015-05" db="EMBL/GenBank/DDBJ databases">
        <title>A genomic and transcriptomic approach to investigate the blue pigment phenotype in Pseudomonas fluorescens.</title>
        <authorList>
            <person name="Andreani N.A."/>
            <person name="Cardazzo B."/>
        </authorList>
    </citation>
    <scope>NUCLEOTIDE SEQUENCE [LARGE SCALE GENOMIC DNA]</scope>
    <source>
        <strain evidence="1 2">Ps_22</strain>
    </source>
</reference>
<gene>
    <name evidence="1" type="ORF">PFLmoz3_01878</name>
</gene>
<sequence length="153" mass="16448">MGLFFQARQKRRCMFMHGQCRQAIGHHDGQVHATGLGQGVVAQRLRRLIAQASPKVRALQVDVPVRGGAVQQQAVSATFGQLVAEPGVIEGQVHRVPRLGVGKLEVQLGAGGKAGAGAAQGNTRRGQAAQFQPRVVRQFWLHSRLLHPNCAKA</sequence>
<protein>
    <submittedName>
        <fullName evidence="1">Uncharacterized protein</fullName>
    </submittedName>
</protein>
<name>A0A125QIX2_PSEFL</name>